<dbReference type="GO" id="GO:0000978">
    <property type="term" value="F:RNA polymerase II cis-regulatory region sequence-specific DNA binding"/>
    <property type="evidence" value="ECO:0007669"/>
    <property type="project" value="EnsemblFungi"/>
</dbReference>
<dbReference type="Proteomes" id="UP000005627">
    <property type="component" value="Chromosome 4"/>
</dbReference>
<dbReference type="HOGENOM" id="CLU_145552_0_0_1"/>
<protein>
    <recommendedName>
        <fullName evidence="1">BHLH domain-containing protein</fullName>
    </recommendedName>
</protein>
<dbReference type="EMBL" id="HE616745">
    <property type="protein sequence ID" value="CCE92133.1"/>
    <property type="molecule type" value="Genomic_DNA"/>
</dbReference>
<dbReference type="Gene3D" id="4.10.280.10">
    <property type="entry name" value="Helix-loop-helix DNA-binding domain"/>
    <property type="match status" value="1"/>
</dbReference>
<dbReference type="GO" id="GO:0008654">
    <property type="term" value="P:phospholipid biosynthetic process"/>
    <property type="evidence" value="ECO:0007669"/>
    <property type="project" value="EnsemblFungi"/>
</dbReference>
<keyword evidence="3" id="KW-1185">Reference proteome</keyword>
<dbReference type="STRING" id="1076872.G8ZU39"/>
<organism evidence="2 3">
    <name type="scientific">Torulaspora delbrueckii</name>
    <name type="common">Yeast</name>
    <name type="synonym">Candida colliculosa</name>
    <dbReference type="NCBI Taxonomy" id="4950"/>
    <lineage>
        <taxon>Eukaryota</taxon>
        <taxon>Fungi</taxon>
        <taxon>Dikarya</taxon>
        <taxon>Ascomycota</taxon>
        <taxon>Saccharomycotina</taxon>
        <taxon>Saccharomycetes</taxon>
        <taxon>Saccharomycetales</taxon>
        <taxon>Saccharomycetaceae</taxon>
        <taxon>Torulaspora</taxon>
    </lineage>
</organism>
<dbReference type="RefSeq" id="XP_003681344.1">
    <property type="nucleotide sequence ID" value="XM_003681296.1"/>
</dbReference>
<dbReference type="FunCoup" id="G8ZU39">
    <property type="interactions" value="1460"/>
</dbReference>
<gene>
    <name evidence="2" type="primary">TDEL0D05490</name>
    <name evidence="2" type="ORF">TDEL_0D05490</name>
</gene>
<dbReference type="InterPro" id="IPR036638">
    <property type="entry name" value="HLH_DNA-bd_sf"/>
</dbReference>
<proteinExistence type="predicted"/>
<name>G8ZU39_TORDE</name>
<sequence>MTIANSPGVNGVNPVISPTAEVIKQRKKPRVEKKSKLSLDQVRKNHVVSEQRRRELVRGIYDDLVGIVPGLEKSERRSEFLIYVKTMNHLSWLYKRNSYLRAKLYEKYESQGRSNVAIPNWLVWDLPQSLAHDNQKPSPSPSSK</sequence>
<evidence type="ECO:0000313" key="3">
    <source>
        <dbReference type="Proteomes" id="UP000005627"/>
    </source>
</evidence>
<reference evidence="2 3" key="1">
    <citation type="journal article" date="2011" name="Proc. Natl. Acad. Sci. U.S.A.">
        <title>Evolutionary erosion of yeast sex chromosomes by mating-type switching accidents.</title>
        <authorList>
            <person name="Gordon J.L."/>
            <person name="Armisen D."/>
            <person name="Proux-Wera E."/>
            <person name="Oheigeartaigh S.S."/>
            <person name="Byrne K.P."/>
            <person name="Wolfe K.H."/>
        </authorList>
    </citation>
    <scope>NUCLEOTIDE SEQUENCE [LARGE SCALE GENOMIC DNA]</scope>
    <source>
        <strain evidence="3">ATCC 10662 / CBS 1146 / NBRC 0425 / NCYC 2629 / NRRL Y-866</strain>
    </source>
</reference>
<dbReference type="GO" id="GO:0090575">
    <property type="term" value="C:RNA polymerase II transcription regulator complex"/>
    <property type="evidence" value="ECO:0007669"/>
    <property type="project" value="EnsemblFungi"/>
</dbReference>
<dbReference type="SUPFAM" id="SSF47459">
    <property type="entry name" value="HLH, helix-loop-helix DNA-binding domain"/>
    <property type="match status" value="1"/>
</dbReference>
<dbReference type="InterPro" id="IPR057072">
    <property type="entry name" value="bHLH_INO4"/>
</dbReference>
<dbReference type="GO" id="GO:0001228">
    <property type="term" value="F:DNA-binding transcription activator activity, RNA polymerase II-specific"/>
    <property type="evidence" value="ECO:0007669"/>
    <property type="project" value="EnsemblFungi"/>
</dbReference>
<feature type="domain" description="BHLH" evidence="1">
    <location>
        <begin position="41"/>
        <end position="93"/>
    </location>
</feature>
<dbReference type="AlphaFoldDB" id="G8ZU39"/>
<accession>G8ZU39</accession>
<dbReference type="GeneID" id="11503641"/>
<dbReference type="KEGG" id="tdl:TDEL_0D05490"/>
<dbReference type="InterPro" id="IPR011598">
    <property type="entry name" value="bHLH_dom"/>
</dbReference>
<dbReference type="OrthoDB" id="5778525at2759"/>
<evidence type="ECO:0000259" key="1">
    <source>
        <dbReference type="PROSITE" id="PS50888"/>
    </source>
</evidence>
<dbReference type="eggNOG" id="ENOG502S9S7">
    <property type="taxonomic scope" value="Eukaryota"/>
</dbReference>
<dbReference type="Pfam" id="PF23181">
    <property type="entry name" value="bHLH_INO4"/>
    <property type="match status" value="1"/>
</dbReference>
<evidence type="ECO:0000313" key="2">
    <source>
        <dbReference type="EMBL" id="CCE92133.1"/>
    </source>
</evidence>
<dbReference type="InParanoid" id="G8ZU39"/>
<dbReference type="GO" id="GO:0046983">
    <property type="term" value="F:protein dimerization activity"/>
    <property type="evidence" value="ECO:0007669"/>
    <property type="project" value="InterPro"/>
</dbReference>
<dbReference type="PROSITE" id="PS50888">
    <property type="entry name" value="BHLH"/>
    <property type="match status" value="1"/>
</dbReference>